<organism evidence="1 2">
    <name type="scientific">Schistosoma margrebowiei</name>
    <dbReference type="NCBI Taxonomy" id="48269"/>
    <lineage>
        <taxon>Eukaryota</taxon>
        <taxon>Metazoa</taxon>
        <taxon>Spiralia</taxon>
        <taxon>Lophotrochozoa</taxon>
        <taxon>Platyhelminthes</taxon>
        <taxon>Trematoda</taxon>
        <taxon>Digenea</taxon>
        <taxon>Strigeidida</taxon>
        <taxon>Schistosomatoidea</taxon>
        <taxon>Schistosomatidae</taxon>
        <taxon>Schistosoma</taxon>
    </lineage>
</organism>
<name>A0A3P7WZP1_9TREM</name>
<gene>
    <name evidence="1" type="ORF">SMRZ_LOCUS5453</name>
</gene>
<proteinExistence type="predicted"/>
<dbReference type="AlphaFoldDB" id="A0A3P7WZP1"/>
<evidence type="ECO:0000313" key="2">
    <source>
        <dbReference type="Proteomes" id="UP000277204"/>
    </source>
</evidence>
<sequence>MAPWILNEVFQMDQPDEIRHLIVLQVGRRHEEFHKTRKTMESLEST</sequence>
<evidence type="ECO:0000313" key="1">
    <source>
        <dbReference type="EMBL" id="VDO66176.1"/>
    </source>
</evidence>
<dbReference type="EMBL" id="UZAI01001887">
    <property type="protein sequence ID" value="VDO66176.1"/>
    <property type="molecule type" value="Genomic_DNA"/>
</dbReference>
<dbReference type="Proteomes" id="UP000277204">
    <property type="component" value="Unassembled WGS sequence"/>
</dbReference>
<reference evidence="1 2" key="1">
    <citation type="submission" date="2018-11" db="EMBL/GenBank/DDBJ databases">
        <authorList>
            <consortium name="Pathogen Informatics"/>
        </authorList>
    </citation>
    <scope>NUCLEOTIDE SEQUENCE [LARGE SCALE GENOMIC DNA]</scope>
    <source>
        <strain evidence="1 2">Zambia</strain>
    </source>
</reference>
<accession>A0A3P7WZP1</accession>
<protein>
    <submittedName>
        <fullName evidence="1">Uncharacterized protein</fullName>
    </submittedName>
</protein>
<keyword evidence="2" id="KW-1185">Reference proteome</keyword>